<evidence type="ECO:0000313" key="5">
    <source>
        <dbReference type="EMBL" id="SCB37076.1"/>
    </source>
</evidence>
<protein>
    <submittedName>
        <fullName evidence="5">2-methylcitrate dehydratase PrpD</fullName>
    </submittedName>
</protein>
<dbReference type="InterPro" id="IPR045336">
    <property type="entry name" value="MmgE_PrpD_N"/>
</dbReference>
<dbReference type="InterPro" id="IPR045337">
    <property type="entry name" value="MmgE_PrpD_C"/>
</dbReference>
<dbReference type="InterPro" id="IPR005656">
    <property type="entry name" value="MmgE_PrpD"/>
</dbReference>
<sequence length="482" mass="51020">MPQVPIPSVSKTLADFVAASSWAEVEAQSLEALRSILNFFATALGSARDPVVIAAMRTLSPFSGTATSTVIGHSQPMDALCASFLNAISANLLDFDDTHPETIIHPAAPVAAPILALSEMRKLSGREVLTAFILGVDVECRIGNAVSPRHYARGWHITSTCGIFGAAAACAKLLGLPAEGIANAIGLAASQSAGNVENLPSAAKNVSVGNAARNGLFAALLAQQGFEAAPRAIEGPLGWARTMGDEPDIARLLDGLGKTWEIAKNTYKPYPAGIVFHAVIDACLSLRERIGGRVDQIELVTVQGSALLLARGDRPVNNERDARVSIHHCVACGLLLGTAGVAEFAHETVIRTDIAQLRQKVRAKLDSEMPDGAARVTLRLSSGEVLTETVIAPRGSLAAPLTDRDLEAKLREAVRTGRSDWDADRIINAIWHLDAVDDVATLLQSLRPPSASPHTASNSTLSRPERDDHEQDRTVRKGPQGS</sequence>
<dbReference type="PANTHER" id="PTHR16943:SF8">
    <property type="entry name" value="2-METHYLCITRATE DEHYDRATASE"/>
    <property type="match status" value="1"/>
</dbReference>
<evidence type="ECO:0000259" key="4">
    <source>
        <dbReference type="Pfam" id="PF19305"/>
    </source>
</evidence>
<dbReference type="Gene3D" id="3.30.1330.120">
    <property type="entry name" value="2-methylcitrate dehydratase PrpD"/>
    <property type="match status" value="1"/>
</dbReference>
<evidence type="ECO:0000256" key="2">
    <source>
        <dbReference type="SAM" id="MobiDB-lite"/>
    </source>
</evidence>
<accession>A0A1C3WB06</accession>
<evidence type="ECO:0000259" key="3">
    <source>
        <dbReference type="Pfam" id="PF03972"/>
    </source>
</evidence>
<dbReference type="Gene3D" id="1.10.4100.10">
    <property type="entry name" value="2-methylcitrate dehydratase PrpD"/>
    <property type="match status" value="1"/>
</dbReference>
<dbReference type="EMBL" id="FMAI01000007">
    <property type="protein sequence ID" value="SCB37076.1"/>
    <property type="molecule type" value="Genomic_DNA"/>
</dbReference>
<dbReference type="GO" id="GO:0016829">
    <property type="term" value="F:lyase activity"/>
    <property type="evidence" value="ECO:0007669"/>
    <property type="project" value="InterPro"/>
</dbReference>
<feature type="domain" description="MmgE/PrpD C-terminal" evidence="4">
    <location>
        <begin position="270"/>
        <end position="432"/>
    </location>
</feature>
<dbReference type="InterPro" id="IPR042188">
    <property type="entry name" value="MmgE/PrpD_sf_2"/>
</dbReference>
<dbReference type="SUPFAM" id="SSF103378">
    <property type="entry name" value="2-methylcitrate dehydratase PrpD"/>
    <property type="match status" value="1"/>
</dbReference>
<dbReference type="InterPro" id="IPR036148">
    <property type="entry name" value="MmgE/PrpD_sf"/>
</dbReference>
<gene>
    <name evidence="5" type="ORF">GA0061098_100770</name>
</gene>
<proteinExistence type="inferred from homology"/>
<dbReference type="InterPro" id="IPR042183">
    <property type="entry name" value="MmgE/PrpD_sf_1"/>
</dbReference>
<organism evidence="5 6">
    <name type="scientific">Bradyrhizobium shewense</name>
    <dbReference type="NCBI Taxonomy" id="1761772"/>
    <lineage>
        <taxon>Bacteria</taxon>
        <taxon>Pseudomonadati</taxon>
        <taxon>Pseudomonadota</taxon>
        <taxon>Alphaproteobacteria</taxon>
        <taxon>Hyphomicrobiales</taxon>
        <taxon>Nitrobacteraceae</taxon>
        <taxon>Bradyrhizobium</taxon>
    </lineage>
</organism>
<evidence type="ECO:0000256" key="1">
    <source>
        <dbReference type="ARBA" id="ARBA00006174"/>
    </source>
</evidence>
<name>A0A1C3WB06_9BRAD</name>
<dbReference type="Pfam" id="PF03972">
    <property type="entry name" value="MmgE_PrpD_N"/>
    <property type="match status" value="1"/>
</dbReference>
<keyword evidence="6" id="KW-1185">Reference proteome</keyword>
<dbReference type="AlphaFoldDB" id="A0A1C3WB06"/>
<dbReference type="Proteomes" id="UP000199184">
    <property type="component" value="Unassembled WGS sequence"/>
</dbReference>
<reference evidence="6" key="1">
    <citation type="submission" date="2016-08" db="EMBL/GenBank/DDBJ databases">
        <authorList>
            <person name="Varghese N."/>
            <person name="Submissions Spin"/>
        </authorList>
    </citation>
    <scope>NUCLEOTIDE SEQUENCE [LARGE SCALE GENOMIC DNA]</scope>
    <source>
        <strain evidence="6">ERR11</strain>
    </source>
</reference>
<feature type="compositionally biased region" description="Basic and acidic residues" evidence="2">
    <location>
        <begin position="463"/>
        <end position="475"/>
    </location>
</feature>
<dbReference type="PANTHER" id="PTHR16943">
    <property type="entry name" value="2-METHYLCITRATE DEHYDRATASE-RELATED"/>
    <property type="match status" value="1"/>
</dbReference>
<feature type="domain" description="MmgE/PrpD N-terminal" evidence="3">
    <location>
        <begin position="12"/>
        <end position="249"/>
    </location>
</feature>
<feature type="region of interest" description="Disordered" evidence="2">
    <location>
        <begin position="446"/>
        <end position="482"/>
    </location>
</feature>
<comment type="similarity">
    <text evidence="1">Belongs to the PrpD family.</text>
</comment>
<feature type="compositionally biased region" description="Polar residues" evidence="2">
    <location>
        <begin position="452"/>
        <end position="462"/>
    </location>
</feature>
<dbReference type="Pfam" id="PF19305">
    <property type="entry name" value="MmgE_PrpD_C"/>
    <property type="match status" value="1"/>
</dbReference>
<evidence type="ECO:0000313" key="6">
    <source>
        <dbReference type="Proteomes" id="UP000199184"/>
    </source>
</evidence>